<keyword evidence="6 8" id="KW-0067">ATP-binding</keyword>
<keyword evidence="4 8" id="KW-0547">Nucleotide-binding</keyword>
<evidence type="ECO:0000259" key="11">
    <source>
        <dbReference type="PROSITE" id="PS50011"/>
    </source>
</evidence>
<keyword evidence="3" id="KW-0808">Transferase</keyword>
<proteinExistence type="inferred from homology"/>
<comment type="caution">
    <text evidence="12">The sequence shown here is derived from an EMBL/GenBank/DDBJ whole genome shotgun (WGS) entry which is preliminary data.</text>
</comment>
<gene>
    <name evidence="12" type="ORF">BCR44DRAFT_218689</name>
</gene>
<dbReference type="PANTHER" id="PTHR47448:SF1">
    <property type="entry name" value="SERINE_THREONINE-PROTEIN KINASE STE7 HOMOLOG"/>
    <property type="match status" value="1"/>
</dbReference>
<feature type="region of interest" description="Disordered" evidence="10">
    <location>
        <begin position="1"/>
        <end position="29"/>
    </location>
</feature>
<evidence type="ECO:0000256" key="1">
    <source>
        <dbReference type="ARBA" id="ARBA00022527"/>
    </source>
</evidence>
<dbReference type="PANTHER" id="PTHR47448">
    <property type="entry name" value="DUAL SPECIFICITY MITOGEN-ACTIVATED PROTEIN KINASE KINASE DSOR1-LIKE PROTEIN"/>
    <property type="match status" value="1"/>
</dbReference>
<dbReference type="InterPro" id="IPR011009">
    <property type="entry name" value="Kinase-like_dom_sf"/>
</dbReference>
<keyword evidence="2" id="KW-0597">Phosphoprotein</keyword>
<dbReference type="Gene3D" id="3.30.200.20">
    <property type="entry name" value="Phosphorylase Kinase, domain 1"/>
    <property type="match status" value="1"/>
</dbReference>
<accession>A0A1Y2HSD3</accession>
<dbReference type="PROSITE" id="PS00108">
    <property type="entry name" value="PROTEIN_KINASE_ST"/>
    <property type="match status" value="1"/>
</dbReference>
<keyword evidence="1 9" id="KW-0723">Serine/threonine-protein kinase</keyword>
<name>A0A1Y2HSD3_9FUNG</name>
<evidence type="ECO:0000313" key="12">
    <source>
        <dbReference type="EMBL" id="ORZ37507.1"/>
    </source>
</evidence>
<dbReference type="InterPro" id="IPR050915">
    <property type="entry name" value="MAP_kinase_kinase"/>
</dbReference>
<evidence type="ECO:0000256" key="3">
    <source>
        <dbReference type="ARBA" id="ARBA00022679"/>
    </source>
</evidence>
<dbReference type="InterPro" id="IPR000719">
    <property type="entry name" value="Prot_kinase_dom"/>
</dbReference>
<dbReference type="Proteomes" id="UP000193411">
    <property type="component" value="Unassembled WGS sequence"/>
</dbReference>
<evidence type="ECO:0000256" key="7">
    <source>
        <dbReference type="ARBA" id="ARBA00038035"/>
    </source>
</evidence>
<evidence type="ECO:0000256" key="2">
    <source>
        <dbReference type="ARBA" id="ARBA00022553"/>
    </source>
</evidence>
<dbReference type="SUPFAM" id="SSF56112">
    <property type="entry name" value="Protein kinase-like (PK-like)"/>
    <property type="match status" value="1"/>
</dbReference>
<dbReference type="InterPro" id="IPR017441">
    <property type="entry name" value="Protein_kinase_ATP_BS"/>
</dbReference>
<dbReference type="InterPro" id="IPR008271">
    <property type="entry name" value="Ser/Thr_kinase_AS"/>
</dbReference>
<reference evidence="12 13" key="1">
    <citation type="submission" date="2016-07" db="EMBL/GenBank/DDBJ databases">
        <title>Pervasive Adenine N6-methylation of Active Genes in Fungi.</title>
        <authorList>
            <consortium name="DOE Joint Genome Institute"/>
            <person name="Mondo S.J."/>
            <person name="Dannebaum R.O."/>
            <person name="Kuo R.C."/>
            <person name="Labutti K."/>
            <person name="Haridas S."/>
            <person name="Kuo A."/>
            <person name="Salamov A."/>
            <person name="Ahrendt S.R."/>
            <person name="Lipzen A."/>
            <person name="Sullivan W."/>
            <person name="Andreopoulos W.B."/>
            <person name="Clum A."/>
            <person name="Lindquist E."/>
            <person name="Daum C."/>
            <person name="Ramamoorthy G.K."/>
            <person name="Gryganskyi A."/>
            <person name="Culley D."/>
            <person name="Magnuson J.K."/>
            <person name="James T.Y."/>
            <person name="O'Malley M.A."/>
            <person name="Stajich J.E."/>
            <person name="Spatafora J.W."/>
            <person name="Visel A."/>
            <person name="Grigoriev I.V."/>
        </authorList>
    </citation>
    <scope>NUCLEOTIDE SEQUENCE [LARGE SCALE GENOMIC DNA]</scope>
    <source>
        <strain evidence="12 13">PL171</strain>
    </source>
</reference>
<dbReference type="EMBL" id="MCFL01000012">
    <property type="protein sequence ID" value="ORZ37507.1"/>
    <property type="molecule type" value="Genomic_DNA"/>
</dbReference>
<evidence type="ECO:0000256" key="4">
    <source>
        <dbReference type="ARBA" id="ARBA00022741"/>
    </source>
</evidence>
<evidence type="ECO:0000256" key="6">
    <source>
        <dbReference type="ARBA" id="ARBA00022840"/>
    </source>
</evidence>
<dbReference type="Gene3D" id="1.10.510.10">
    <property type="entry name" value="Transferase(Phosphotransferase) domain 1"/>
    <property type="match status" value="1"/>
</dbReference>
<evidence type="ECO:0000256" key="10">
    <source>
        <dbReference type="SAM" id="MobiDB-lite"/>
    </source>
</evidence>
<dbReference type="Pfam" id="PF00069">
    <property type="entry name" value="Pkinase"/>
    <property type="match status" value="1"/>
</dbReference>
<dbReference type="GO" id="GO:0005524">
    <property type="term" value="F:ATP binding"/>
    <property type="evidence" value="ECO:0007669"/>
    <property type="project" value="UniProtKB-UniRule"/>
</dbReference>
<dbReference type="FunFam" id="3.30.200.20:FF:000040">
    <property type="entry name" value="Dual specificity mitogen-activated protein kinase kinase"/>
    <property type="match status" value="1"/>
</dbReference>
<dbReference type="OrthoDB" id="10252354at2759"/>
<feature type="domain" description="Protein kinase" evidence="11">
    <location>
        <begin position="60"/>
        <end position="327"/>
    </location>
</feature>
<keyword evidence="13" id="KW-1185">Reference proteome</keyword>
<dbReference type="GO" id="GO:0071507">
    <property type="term" value="P:pheromone response MAPK cascade"/>
    <property type="evidence" value="ECO:0007669"/>
    <property type="project" value="UniProtKB-ARBA"/>
</dbReference>
<dbReference type="SMART" id="SM00220">
    <property type="entry name" value="S_TKc"/>
    <property type="match status" value="1"/>
</dbReference>
<evidence type="ECO:0000256" key="9">
    <source>
        <dbReference type="RuleBase" id="RU000304"/>
    </source>
</evidence>
<dbReference type="AlphaFoldDB" id="A0A1Y2HSD3"/>
<evidence type="ECO:0000313" key="13">
    <source>
        <dbReference type="Proteomes" id="UP000193411"/>
    </source>
</evidence>
<evidence type="ECO:0000256" key="5">
    <source>
        <dbReference type="ARBA" id="ARBA00022777"/>
    </source>
</evidence>
<organism evidence="12 13">
    <name type="scientific">Catenaria anguillulae PL171</name>
    <dbReference type="NCBI Taxonomy" id="765915"/>
    <lineage>
        <taxon>Eukaryota</taxon>
        <taxon>Fungi</taxon>
        <taxon>Fungi incertae sedis</taxon>
        <taxon>Blastocladiomycota</taxon>
        <taxon>Blastocladiomycetes</taxon>
        <taxon>Blastocladiales</taxon>
        <taxon>Catenariaceae</taxon>
        <taxon>Catenaria</taxon>
    </lineage>
</organism>
<comment type="similarity">
    <text evidence="7">Belongs to the protein kinase superfamily. STE Ser/Thr protein kinase family. MAP kinase kinase subfamily.</text>
</comment>
<evidence type="ECO:0000256" key="8">
    <source>
        <dbReference type="PROSITE-ProRule" id="PRU10141"/>
    </source>
</evidence>
<dbReference type="FunFam" id="1.10.510.10:FF:000921">
    <property type="entry name" value="Serine/threonine-protein kinase STE7"/>
    <property type="match status" value="1"/>
</dbReference>
<sequence>MDSPAGLKKKRNFKGLKLPENNAPVPTPKATADIESITAGISKLAVENQLVKVDLQAADFDELGELGHGNGGTVKKVLHRPSGRVMARKALFIDRGPNKITEAEVEKLKKQVVRELQILHSCHSDYIVGFYGAFIHEGEILICMEFMDLGSLDYIYHKLGKLQEEVLGKISVAVLEGLIYLYLTHRIIHRDVKPNNILINSQGEVKLCDFGVSGEAIDSVVKTFVGTSAYMSPERIKGSDYGVQSDIWSLGIALMELATGRFPFPPNGEEEKNLAVIELLEYIVNEEVPKLPSNTFSSEFEDFVSVCLIKDPAKRPTPAQLNQHAFVKKSRENKLDMAAWAMECKEKLGK</sequence>
<dbReference type="PROSITE" id="PS00107">
    <property type="entry name" value="PROTEIN_KINASE_ATP"/>
    <property type="match status" value="1"/>
</dbReference>
<feature type="binding site" evidence="8">
    <location>
        <position position="89"/>
    </location>
    <ligand>
        <name>ATP</name>
        <dbReference type="ChEBI" id="CHEBI:30616"/>
    </ligand>
</feature>
<dbReference type="GO" id="GO:0004674">
    <property type="term" value="F:protein serine/threonine kinase activity"/>
    <property type="evidence" value="ECO:0007669"/>
    <property type="project" value="UniProtKB-KW"/>
</dbReference>
<dbReference type="PROSITE" id="PS50011">
    <property type="entry name" value="PROTEIN_KINASE_DOM"/>
    <property type="match status" value="1"/>
</dbReference>
<dbReference type="GO" id="GO:0004708">
    <property type="term" value="F:MAP kinase kinase activity"/>
    <property type="evidence" value="ECO:0007669"/>
    <property type="project" value="UniProtKB-ARBA"/>
</dbReference>
<keyword evidence="5 12" id="KW-0418">Kinase</keyword>
<protein>
    <submittedName>
        <fullName evidence="12">Dual specificity mitogen-activated protein kinase</fullName>
    </submittedName>
</protein>
<dbReference type="STRING" id="765915.A0A1Y2HSD3"/>